<dbReference type="InterPro" id="IPR013783">
    <property type="entry name" value="Ig-like_fold"/>
</dbReference>
<protein>
    <recommendedName>
        <fullName evidence="4">Ig-like domain-containing protein</fullName>
    </recommendedName>
</protein>
<keyword evidence="1" id="KW-1133">Transmembrane helix</keyword>
<dbReference type="EMBL" id="QRPB01000004">
    <property type="protein sequence ID" value="RHL81457.1"/>
    <property type="molecule type" value="Genomic_DNA"/>
</dbReference>
<organism evidence="2 3">
    <name type="scientific">Agathobacter rectalis</name>
    <dbReference type="NCBI Taxonomy" id="39491"/>
    <lineage>
        <taxon>Bacteria</taxon>
        <taxon>Bacillati</taxon>
        <taxon>Bacillota</taxon>
        <taxon>Clostridia</taxon>
        <taxon>Lachnospirales</taxon>
        <taxon>Lachnospiraceae</taxon>
        <taxon>Agathobacter</taxon>
    </lineage>
</organism>
<reference evidence="2 3" key="1">
    <citation type="submission" date="2018-08" db="EMBL/GenBank/DDBJ databases">
        <title>A genome reference for cultivated species of the human gut microbiota.</title>
        <authorList>
            <person name="Zou Y."/>
            <person name="Xue W."/>
            <person name="Luo G."/>
        </authorList>
    </citation>
    <scope>NUCLEOTIDE SEQUENCE [LARGE SCALE GENOMIC DNA]</scope>
    <source>
        <strain evidence="2 3">AF36-2BH</strain>
    </source>
</reference>
<name>A0A396FN70_9FIRM</name>
<sequence length="442" mass="49209">MWVKMEYTKYKKIIKIYSRIIVIISIVGFILTDFNINVYAYNQENALVYQVLAVTSQPTDKSGKAGDKVTYEVKADGTGLSYQWQYKLPGESTWKNSGASSAKASKFTVDIGSDSSFKERKYRCEIKDSTGKTVYTNEVYLHVVQVLAVTSQPTDKSGKAGDKVTYEVKADGTGLSYQWQYKLPGESTWKNSGASSAKASKFTVDIGSDSSFKERKYRCEIKDSTGKTVYTNEVYLHVVQVLAVTSQPTDKSGKAGDKVTYEVKADGTGLSYQWQYKLPGESTWKNSGASSAKASKFTVDIGSDSSFKERKYRCEIKDSTGKTVYTNEVYLHVVQVLAVTSQPTDKSGKAGDKVTYEVKADGTGLSYQWQYKLPGESTWKNSGASSAKASKFTVDIGSDSSFKERKYRCEIKDNAGKIVYTNEVYLHVINQEEWELPIQKIS</sequence>
<dbReference type="Gene3D" id="2.60.40.10">
    <property type="entry name" value="Immunoglobulins"/>
    <property type="match status" value="4"/>
</dbReference>
<dbReference type="AlphaFoldDB" id="A0A396FN70"/>
<evidence type="ECO:0000256" key="1">
    <source>
        <dbReference type="SAM" id="Phobius"/>
    </source>
</evidence>
<evidence type="ECO:0000313" key="3">
    <source>
        <dbReference type="Proteomes" id="UP000266698"/>
    </source>
</evidence>
<feature type="transmembrane region" description="Helical" evidence="1">
    <location>
        <begin position="20"/>
        <end position="41"/>
    </location>
</feature>
<comment type="caution">
    <text evidence="2">The sequence shown here is derived from an EMBL/GenBank/DDBJ whole genome shotgun (WGS) entry which is preliminary data.</text>
</comment>
<dbReference type="Proteomes" id="UP000266698">
    <property type="component" value="Unassembled WGS sequence"/>
</dbReference>
<evidence type="ECO:0008006" key="4">
    <source>
        <dbReference type="Google" id="ProtNLM"/>
    </source>
</evidence>
<accession>A0A396FN70</accession>
<evidence type="ECO:0000313" key="2">
    <source>
        <dbReference type="EMBL" id="RHL81457.1"/>
    </source>
</evidence>
<proteinExistence type="predicted"/>
<gene>
    <name evidence="2" type="ORF">DW001_05080</name>
</gene>
<keyword evidence="1" id="KW-0812">Transmembrane</keyword>
<keyword evidence="1" id="KW-0472">Membrane</keyword>